<dbReference type="EMBL" id="AGNL01015220">
    <property type="protein sequence ID" value="EJK66183.1"/>
    <property type="molecule type" value="Genomic_DNA"/>
</dbReference>
<gene>
    <name evidence="1" type="ORF">THAOC_12911</name>
</gene>
<name>K0SJ24_THAOC</name>
<dbReference type="Proteomes" id="UP000266841">
    <property type="component" value="Unassembled WGS sequence"/>
</dbReference>
<dbReference type="PANTHER" id="PTHR47027">
    <property type="entry name" value="REVERSE TRANSCRIPTASE DOMAIN-CONTAINING PROTEIN"/>
    <property type="match status" value="1"/>
</dbReference>
<dbReference type="PANTHER" id="PTHR47027:SF20">
    <property type="entry name" value="REVERSE TRANSCRIPTASE-LIKE PROTEIN WITH RNA-DIRECTED DNA POLYMERASE DOMAIN"/>
    <property type="match status" value="1"/>
</dbReference>
<proteinExistence type="predicted"/>
<evidence type="ECO:0000313" key="1">
    <source>
        <dbReference type="EMBL" id="EJK66183.1"/>
    </source>
</evidence>
<reference evidence="1 2" key="1">
    <citation type="journal article" date="2012" name="Genome Biol.">
        <title>Genome and low-iron response of an oceanic diatom adapted to chronic iron limitation.</title>
        <authorList>
            <person name="Lommer M."/>
            <person name="Specht M."/>
            <person name="Roy A.S."/>
            <person name="Kraemer L."/>
            <person name="Andreson R."/>
            <person name="Gutowska M.A."/>
            <person name="Wolf J."/>
            <person name="Bergner S.V."/>
            <person name="Schilhabel M.B."/>
            <person name="Klostermeier U.C."/>
            <person name="Beiko R.G."/>
            <person name="Rosenstiel P."/>
            <person name="Hippler M."/>
            <person name="Laroche J."/>
        </authorList>
    </citation>
    <scope>NUCLEOTIDE SEQUENCE [LARGE SCALE GENOMIC DNA]</scope>
    <source>
        <strain evidence="1 2">CCMP1005</strain>
    </source>
</reference>
<organism evidence="1 2">
    <name type="scientific">Thalassiosira oceanica</name>
    <name type="common">Marine diatom</name>
    <dbReference type="NCBI Taxonomy" id="159749"/>
    <lineage>
        <taxon>Eukaryota</taxon>
        <taxon>Sar</taxon>
        <taxon>Stramenopiles</taxon>
        <taxon>Ochrophyta</taxon>
        <taxon>Bacillariophyta</taxon>
        <taxon>Coscinodiscophyceae</taxon>
        <taxon>Thalassiosirophycidae</taxon>
        <taxon>Thalassiosirales</taxon>
        <taxon>Thalassiosiraceae</taxon>
        <taxon>Thalassiosira</taxon>
    </lineage>
</organism>
<evidence type="ECO:0000313" key="2">
    <source>
        <dbReference type="Proteomes" id="UP000266841"/>
    </source>
</evidence>
<protein>
    <recommendedName>
        <fullName evidence="3">Reverse transcriptase domain-containing protein</fullName>
    </recommendedName>
</protein>
<dbReference type="AlphaFoldDB" id="K0SJ24"/>
<accession>K0SJ24</accession>
<keyword evidence="2" id="KW-1185">Reference proteome</keyword>
<comment type="caution">
    <text evidence="1">The sequence shown here is derived from an EMBL/GenBank/DDBJ whole genome shotgun (WGS) entry which is preliminary data.</text>
</comment>
<dbReference type="OrthoDB" id="768353at2759"/>
<sequence length="374" mass="42249">MCLWSHGPSKSIGLLTHICPPFQYTHGQWNNTMNTDDRLISHRSTPLFFLYPWILDVFAKKPINTLSILLALLYADDAYFASTSKSILQKSMDILTELFDRVGLRTNTEKTKVMTCVNEKVQVRRSEEVYRNTTVGFHTEKDWRNRRVACDTVGWRCLPSPSPVTLNPNTASTDHGSLTGTWCLTTVSPSLTPPCKVPRARGIAPCPTAPDQCRRRGTCGGISVTATPWTSSTFLARASSPDALGPRCDMQTNFENLRNHEQSKLCREGAERKAQYAAAAANARALEVEFTAYGETLERVEVFKYLGRLMAMDDNDMHAVRHNLKKARGVWKRFSVLLHRENLGRTFLFLPFHSFIPPRKEMQGIPHPFGEFPV</sequence>
<evidence type="ECO:0008006" key="3">
    <source>
        <dbReference type="Google" id="ProtNLM"/>
    </source>
</evidence>